<evidence type="ECO:0000313" key="1">
    <source>
        <dbReference type="EMBL" id="AEN91504.1"/>
    </source>
</evidence>
<name>A0A8D3X2S4_PRIMW</name>
<dbReference type="EMBL" id="CP003017">
    <property type="protein sequence ID" value="AEN91504.1"/>
    <property type="molecule type" value="Genomic_DNA"/>
</dbReference>
<sequence length="44" mass="5106">MLRREDLVLKGDKKGLSNGQLFFNFFICEEIEKSKGFKNIKGKV</sequence>
<gene>
    <name evidence="1" type="ORF">BMWSH_4626</name>
</gene>
<dbReference type="KEGG" id="bmh:BMWSH_4626"/>
<dbReference type="Proteomes" id="UP000001283">
    <property type="component" value="Chromosome"/>
</dbReference>
<dbReference type="AlphaFoldDB" id="A0A8D3X2S4"/>
<accession>A0A8D3X2S4</accession>
<reference evidence="1 2" key="1">
    <citation type="journal article" date="2011" name="J. Bacteriol.">
        <title>Complete genome sequence of the industrial strain Bacillus megaterium WSH-002.</title>
        <authorList>
            <person name="Liu L."/>
            <person name="Li Y."/>
            <person name="Zhang J."/>
            <person name="Zou W."/>
            <person name="Zhou Z."/>
            <person name="Liu J."/>
            <person name="Li X."/>
            <person name="Wang L."/>
            <person name="Chen J."/>
        </authorList>
    </citation>
    <scope>NUCLEOTIDE SEQUENCE [LARGE SCALE GENOMIC DNA]</scope>
    <source>
        <strain evidence="1 2">WSH-002</strain>
    </source>
</reference>
<evidence type="ECO:0000313" key="2">
    <source>
        <dbReference type="Proteomes" id="UP000001283"/>
    </source>
</evidence>
<proteinExistence type="predicted"/>
<organism evidence="1 2">
    <name type="scientific">Priestia megaterium (strain WSH-002)</name>
    <name type="common">Bacillus megaterium</name>
    <dbReference type="NCBI Taxonomy" id="1006007"/>
    <lineage>
        <taxon>Bacteria</taxon>
        <taxon>Bacillati</taxon>
        <taxon>Bacillota</taxon>
        <taxon>Bacilli</taxon>
        <taxon>Bacillales</taxon>
        <taxon>Bacillaceae</taxon>
        <taxon>Priestia</taxon>
    </lineage>
</organism>
<protein>
    <submittedName>
        <fullName evidence="1">Uncharacterized protein</fullName>
    </submittedName>
</protein>